<dbReference type="GO" id="GO:0030247">
    <property type="term" value="F:polysaccharide binding"/>
    <property type="evidence" value="ECO:0007669"/>
    <property type="project" value="InterPro"/>
</dbReference>
<dbReference type="Gene3D" id="2.60.40.290">
    <property type="match status" value="1"/>
</dbReference>
<dbReference type="InterPro" id="IPR004866">
    <property type="entry name" value="CHB/HEX_N_dom"/>
</dbReference>
<dbReference type="GO" id="GO:0016020">
    <property type="term" value="C:membrane"/>
    <property type="evidence" value="ECO:0000318"/>
    <property type="project" value="GO_Central"/>
</dbReference>
<dbReference type="AlphaFoldDB" id="A7S0E8"/>
<dbReference type="Proteomes" id="UP000001593">
    <property type="component" value="Unassembled WGS sequence"/>
</dbReference>
<dbReference type="CDD" id="cd06569">
    <property type="entry name" value="GH20_Sm-chitobiase-like"/>
    <property type="match status" value="1"/>
</dbReference>
<evidence type="ECO:0000256" key="8">
    <source>
        <dbReference type="PIRSR" id="PIRSR625705-1"/>
    </source>
</evidence>
<dbReference type="Pfam" id="PF03173">
    <property type="entry name" value="CHB_HEX"/>
    <property type="match status" value="1"/>
</dbReference>
<keyword evidence="13" id="KW-1185">Reference proteome</keyword>
<dbReference type="PhylomeDB" id="A7S0E8"/>
<evidence type="ECO:0000256" key="7">
    <source>
        <dbReference type="ARBA" id="ARBA00033000"/>
    </source>
</evidence>
<dbReference type="SUPFAM" id="SSF81296">
    <property type="entry name" value="E set domains"/>
    <property type="match status" value="1"/>
</dbReference>
<keyword evidence="4" id="KW-0378">Hydrolase</keyword>
<feature type="coiled-coil region" evidence="9">
    <location>
        <begin position="903"/>
        <end position="937"/>
    </location>
</feature>
<evidence type="ECO:0000256" key="2">
    <source>
        <dbReference type="ARBA" id="ARBA00006285"/>
    </source>
</evidence>
<dbReference type="Gene3D" id="3.30.379.10">
    <property type="entry name" value="Chitobiase/beta-hexosaminidase domain 2-like"/>
    <property type="match status" value="1"/>
</dbReference>
<dbReference type="GO" id="GO:0004563">
    <property type="term" value="F:beta-N-acetylhexosaminidase activity"/>
    <property type="evidence" value="ECO:0000318"/>
    <property type="project" value="GO_Central"/>
</dbReference>
<dbReference type="Pfam" id="PF00728">
    <property type="entry name" value="Glyco_hydro_20"/>
    <property type="match status" value="1"/>
</dbReference>
<evidence type="ECO:0000256" key="1">
    <source>
        <dbReference type="ARBA" id="ARBA00001231"/>
    </source>
</evidence>
<reference evidence="12 13" key="1">
    <citation type="journal article" date="2007" name="Science">
        <title>Sea anemone genome reveals ancestral eumetazoan gene repertoire and genomic organization.</title>
        <authorList>
            <person name="Putnam N.H."/>
            <person name="Srivastava M."/>
            <person name="Hellsten U."/>
            <person name="Dirks B."/>
            <person name="Chapman J."/>
            <person name="Salamov A."/>
            <person name="Terry A."/>
            <person name="Shapiro H."/>
            <person name="Lindquist E."/>
            <person name="Kapitonov V.V."/>
            <person name="Jurka J."/>
            <person name="Genikhovich G."/>
            <person name="Grigoriev I.V."/>
            <person name="Lucas S.M."/>
            <person name="Steele R.E."/>
            <person name="Finnerty J.R."/>
            <person name="Technau U."/>
            <person name="Martindale M.Q."/>
            <person name="Rokhsar D.S."/>
        </authorList>
    </citation>
    <scope>NUCLEOTIDE SEQUENCE [LARGE SCALE GENOMIC DNA]</scope>
    <source>
        <strain evidence="13">CH2 X CH6</strain>
    </source>
</reference>
<sequence>MAAKIDLRYDVISNLQGDGRYSAKLTLTNTGTTVITKGDWDLVFCSIRLIVPDSSTERAGVKVSHINGCLHKMTPLETFPVLAADQNVEIPFRAMNWVVAKTDIMPNWFFAADGLEPRVVKSTEGEGLSFVGKFTTEEQWKRYANDQYNPYTAQGRYDVIGFDDLGEDGWGDIVTIPQPMTVQGLERKSRVGIRADWKIFADGGFQKEAQLLKAKFNAQIASSMPFNQSKLIRLVKGDPNVTRGVASSEAYSLEIKVAEKEIKLTGSHASGVFYGVQTLIALADKENTVPMVTIKDAPRYGYRGMHLDVGRNFMEKAAVLKLLDAMATYKMNKFHFHLTDDEGWRLEIPGLEELTTVGSKRCYDINTTRCILSQLGSGPSPSTSAQYYSVSDYKEILKRANDLHIQVIPEFDMPGHGYAAIKSMEARFKRLKDSNPSEASKYILSDFNDTSKYLSIQYFTDNAINPCIESTYAFIEKVLTEVKSMHKDIQPLTVYHFGGDEVAHGAWTKSSACEQLAQRMGYNLTGSDIVDKLKGYFVERVANITVNDGLSLAGWEDGLLGHGEVPYNRKSFRNSNVMAYAWNNIWEWGSGKRAYLLANAGYKVVMTQATHLYFDFPYEPDPQERGYYWATRFTDTRKTFGFMPDNLFNNVEQKVTGEPLTREELCKTEGMCVELVKKENIIGMAGALWTETVRTADQMDSMIFPRLLAVAERAWHKASWEDISDKTERNNKRSEAWKRFATYLGHLEMTRLDAMKIKYHLPPPGARVENSKLKVRTAIQGLPVQFSKDDGKTWSDVTDSTEVRGKLVLRTKSADGTRQSRLVTLNMDVSVASRLSVAREKGTTKAQRVPFEKKNSPIGRQRQGKGYRKEHRSTQEINKNIRFMILESNQEFKQKFHVFNLRVQDLAREAEEKESIIRERESEISALSMEHEDALEREHQYQKELDYAWKRILRCENKIRHLIDELEFYRT</sequence>
<comment type="similarity">
    <text evidence="2">Belongs to the glycosyl hydrolase 20 family.</text>
</comment>
<dbReference type="InterPro" id="IPR017853">
    <property type="entry name" value="GH"/>
</dbReference>
<name>A7S0E8_NEMVE</name>
<accession>A7S0E8</accession>
<dbReference type="Pfam" id="PF03174">
    <property type="entry name" value="CHB_HEX_C"/>
    <property type="match status" value="1"/>
</dbReference>
<dbReference type="SUPFAM" id="SSF51445">
    <property type="entry name" value="(Trans)glycosidases"/>
    <property type="match status" value="1"/>
</dbReference>
<dbReference type="PANTHER" id="PTHR22600">
    <property type="entry name" value="BETA-HEXOSAMINIDASE"/>
    <property type="match status" value="1"/>
</dbReference>
<dbReference type="STRING" id="45351.A7S0E8"/>
<dbReference type="InterPro" id="IPR029018">
    <property type="entry name" value="Hex-like_dom2"/>
</dbReference>
<dbReference type="Gene3D" id="3.20.20.80">
    <property type="entry name" value="Glycosidases"/>
    <property type="match status" value="1"/>
</dbReference>
<dbReference type="Gene3D" id="2.60.40.10">
    <property type="entry name" value="Immunoglobulins"/>
    <property type="match status" value="1"/>
</dbReference>
<dbReference type="SUPFAM" id="SSF55545">
    <property type="entry name" value="beta-N-acetylhexosaminidase-like domain"/>
    <property type="match status" value="1"/>
</dbReference>
<dbReference type="InterPro" id="IPR015883">
    <property type="entry name" value="Glyco_hydro_20_cat"/>
</dbReference>
<dbReference type="CDD" id="cd02847">
    <property type="entry name" value="E_set_Chitobiase_C"/>
    <property type="match status" value="1"/>
</dbReference>
<dbReference type="InterPro" id="IPR008965">
    <property type="entry name" value="CBM2/CBM3_carb-bd_dom_sf"/>
</dbReference>
<evidence type="ECO:0000256" key="5">
    <source>
        <dbReference type="ARBA" id="ARBA00023295"/>
    </source>
</evidence>
<feature type="active site" description="Proton donor" evidence="8">
    <location>
        <position position="501"/>
    </location>
</feature>
<feature type="region of interest" description="Disordered" evidence="10">
    <location>
        <begin position="842"/>
        <end position="872"/>
    </location>
</feature>
<evidence type="ECO:0000313" key="13">
    <source>
        <dbReference type="Proteomes" id="UP000001593"/>
    </source>
</evidence>
<dbReference type="SMART" id="SM01081">
    <property type="entry name" value="CHB_HEX"/>
    <property type="match status" value="1"/>
</dbReference>
<dbReference type="InterPro" id="IPR004867">
    <property type="entry name" value="CHB_C_dom"/>
</dbReference>
<dbReference type="eggNOG" id="KOG2499">
    <property type="taxonomic scope" value="Eukaryota"/>
</dbReference>
<dbReference type="OMA" id="WEWGLAN"/>
<evidence type="ECO:0000256" key="10">
    <source>
        <dbReference type="SAM" id="MobiDB-lite"/>
    </source>
</evidence>
<dbReference type="PANTHER" id="PTHR22600:SF57">
    <property type="entry name" value="BETA-N-ACETYLHEXOSAMINIDASE"/>
    <property type="match status" value="1"/>
</dbReference>
<dbReference type="InterPro" id="IPR012291">
    <property type="entry name" value="CBM2_carb-bd_dom_sf"/>
</dbReference>
<feature type="compositionally biased region" description="Basic residues" evidence="10">
    <location>
        <begin position="862"/>
        <end position="871"/>
    </location>
</feature>
<feature type="domain" description="Chitobiase/beta-hexosaminidases N-terminal" evidence="11">
    <location>
        <begin position="3"/>
        <end position="155"/>
    </location>
</feature>
<dbReference type="PRINTS" id="PR00738">
    <property type="entry name" value="GLHYDRLASE20"/>
</dbReference>
<dbReference type="InterPro" id="IPR014756">
    <property type="entry name" value="Ig_E-set"/>
</dbReference>
<evidence type="ECO:0000256" key="6">
    <source>
        <dbReference type="ARBA" id="ARBA00030512"/>
    </source>
</evidence>
<evidence type="ECO:0000256" key="9">
    <source>
        <dbReference type="SAM" id="Coils"/>
    </source>
</evidence>
<evidence type="ECO:0000259" key="11">
    <source>
        <dbReference type="SMART" id="SM01081"/>
    </source>
</evidence>
<dbReference type="GO" id="GO:0030203">
    <property type="term" value="P:glycosaminoglycan metabolic process"/>
    <property type="evidence" value="ECO:0000318"/>
    <property type="project" value="GO_Central"/>
</dbReference>
<keyword evidence="9" id="KW-0175">Coiled coil</keyword>
<organism evidence="12 13">
    <name type="scientific">Nematostella vectensis</name>
    <name type="common">Starlet sea anemone</name>
    <dbReference type="NCBI Taxonomy" id="45351"/>
    <lineage>
        <taxon>Eukaryota</taxon>
        <taxon>Metazoa</taxon>
        <taxon>Cnidaria</taxon>
        <taxon>Anthozoa</taxon>
        <taxon>Hexacorallia</taxon>
        <taxon>Actiniaria</taxon>
        <taxon>Edwardsiidae</taxon>
        <taxon>Nematostella</taxon>
    </lineage>
</organism>
<dbReference type="InterPro" id="IPR025705">
    <property type="entry name" value="Beta_hexosaminidase_sua/sub"/>
</dbReference>
<dbReference type="Pfam" id="PF02838">
    <property type="entry name" value="Glyco_hydro_20b"/>
    <property type="match status" value="1"/>
</dbReference>
<protein>
    <recommendedName>
        <fullName evidence="3">beta-N-acetylhexosaminidase</fullName>
        <ecNumber evidence="3">3.2.1.52</ecNumber>
    </recommendedName>
    <alternativeName>
        <fullName evidence="6">Beta-N-acetylhexosaminidase</fullName>
    </alternativeName>
    <alternativeName>
        <fullName evidence="7">N-acetyl-beta-glucosaminidase</fullName>
    </alternativeName>
</protein>
<gene>
    <name evidence="12" type="ORF">NEMVEDRAFT_v1g241973</name>
</gene>
<evidence type="ECO:0000313" key="12">
    <source>
        <dbReference type="EMBL" id="EDO42823.1"/>
    </source>
</evidence>
<evidence type="ECO:0000256" key="3">
    <source>
        <dbReference type="ARBA" id="ARBA00012663"/>
    </source>
</evidence>
<dbReference type="EMBL" id="DS469560">
    <property type="protein sequence ID" value="EDO42823.1"/>
    <property type="molecule type" value="Genomic_DNA"/>
</dbReference>
<dbReference type="GO" id="GO:0005975">
    <property type="term" value="P:carbohydrate metabolic process"/>
    <property type="evidence" value="ECO:0007669"/>
    <property type="project" value="InterPro"/>
</dbReference>
<keyword evidence="5" id="KW-0326">Glycosidase</keyword>
<dbReference type="EC" id="3.2.1.52" evidence="3"/>
<dbReference type="InParanoid" id="A7S0E8"/>
<dbReference type="InterPro" id="IPR015882">
    <property type="entry name" value="HEX_bac_N"/>
</dbReference>
<dbReference type="HOGENOM" id="CLU_007082_4_1_1"/>
<proteinExistence type="inferred from homology"/>
<comment type="catalytic activity">
    <reaction evidence="1">
        <text>Hydrolysis of terminal non-reducing N-acetyl-D-hexosamine residues in N-acetyl-beta-D-hexosaminides.</text>
        <dbReference type="EC" id="3.2.1.52"/>
    </reaction>
</comment>
<dbReference type="SUPFAM" id="SSF49384">
    <property type="entry name" value="Carbohydrate-binding domain"/>
    <property type="match status" value="1"/>
</dbReference>
<dbReference type="InterPro" id="IPR013783">
    <property type="entry name" value="Ig-like_fold"/>
</dbReference>
<evidence type="ECO:0000256" key="4">
    <source>
        <dbReference type="ARBA" id="ARBA00022801"/>
    </source>
</evidence>